<keyword evidence="6" id="KW-0472">Membrane</keyword>
<evidence type="ECO:0000313" key="8">
    <source>
        <dbReference type="EMBL" id="PPD57480.1"/>
    </source>
</evidence>
<protein>
    <submittedName>
        <fullName evidence="8">Sodium:proton exchanger</fullName>
    </submittedName>
</protein>
<evidence type="ECO:0000256" key="3">
    <source>
        <dbReference type="ARBA" id="ARBA00022448"/>
    </source>
</evidence>
<evidence type="ECO:0000256" key="6">
    <source>
        <dbReference type="ARBA" id="ARBA00023136"/>
    </source>
</evidence>
<dbReference type="GO" id="GO:1902600">
    <property type="term" value="P:proton transmembrane transport"/>
    <property type="evidence" value="ECO:0007669"/>
    <property type="project" value="InterPro"/>
</dbReference>
<comment type="similarity">
    <text evidence="2">Belongs to the monovalent cation:proton antiporter 2 (CPA2) transporter (TC 2.A.37) family.</text>
</comment>
<dbReference type="GO" id="GO:0016020">
    <property type="term" value="C:membrane"/>
    <property type="evidence" value="ECO:0007669"/>
    <property type="project" value="UniProtKB-SubCell"/>
</dbReference>
<feature type="domain" description="RCK N-terminal" evidence="7">
    <location>
        <begin position="410"/>
        <end position="526"/>
    </location>
</feature>
<keyword evidence="3" id="KW-0813">Transport</keyword>
<proteinExistence type="inferred from homology"/>
<evidence type="ECO:0000256" key="2">
    <source>
        <dbReference type="ARBA" id="ARBA00005551"/>
    </source>
</evidence>
<evidence type="ECO:0000256" key="1">
    <source>
        <dbReference type="ARBA" id="ARBA00004141"/>
    </source>
</evidence>
<dbReference type="PANTHER" id="PTHR42751">
    <property type="entry name" value="SODIUM/HYDROGEN EXCHANGER FAMILY/TRKA DOMAIN PROTEIN"/>
    <property type="match status" value="1"/>
</dbReference>
<dbReference type="PROSITE" id="PS51201">
    <property type="entry name" value="RCK_N"/>
    <property type="match status" value="1"/>
</dbReference>
<dbReference type="EMBL" id="JQAN02000012">
    <property type="protein sequence ID" value="PPD57480.1"/>
    <property type="molecule type" value="Genomic_DNA"/>
</dbReference>
<evidence type="ECO:0000256" key="5">
    <source>
        <dbReference type="ARBA" id="ARBA00022989"/>
    </source>
</evidence>
<dbReference type="InterPro" id="IPR006153">
    <property type="entry name" value="Cation/H_exchanger_TM"/>
</dbReference>
<sequence>MENLGLGFDVVVVLLAALAGGFLANRLKLPVLLGYLIAGMIVSPYSLGLVQDIAAIENLANIGVIMLLFTLGLEFSFDELRRVGKVAVFGGIAQVILTGGAGTLFGKVLGWATPEAIFFGLVLTMSSTLVVLKLLLDRNELDSVHGRVMIGLLLVEDLFVIPLMIIMPTLGTSGTEVFPALFEAGGKAIGFIIIMIGAGLLFLPRVLNRIAGTRSKELFLISVVAITLAAAIASQLFGVSAAIGAFIAGLLTGRSIFARQALADIVPFRDAFGALFFVSLGTLVDSRFLTNNVALLVGVVVFIFITKFIIYTGIPWVFGFNARTSIITGTCLAQIGEFSFVLAGVGVASGILSDGTYALILGSAIVTMVQTPFLLSGTNHLYNRLKSTVIGKRILSIRPETEPHALSSMGGHTVICGGGRAASSLIKILSRRNLPYLIIDLDPQVISRSRKTGVPCLYGDASKFEVLHGAFLEKAKLLVCTFPSFLDIQLTVENARSINPKLDIIVRVERDSDEVTLRKVNVNELVKPQFEAGLEITRHALRRYGLSIVEIEFILNSLRGGKMS</sequence>
<dbReference type="OrthoDB" id="9793589at2"/>
<dbReference type="Gene3D" id="1.20.1530.20">
    <property type="match status" value="1"/>
</dbReference>
<keyword evidence="5" id="KW-1133">Transmembrane helix</keyword>
<keyword evidence="9" id="KW-1185">Reference proteome</keyword>
<evidence type="ECO:0000313" key="9">
    <source>
        <dbReference type="Proteomes" id="UP000235653"/>
    </source>
</evidence>
<evidence type="ECO:0000259" key="7">
    <source>
        <dbReference type="PROSITE" id="PS51201"/>
    </source>
</evidence>
<dbReference type="GO" id="GO:0006813">
    <property type="term" value="P:potassium ion transport"/>
    <property type="evidence" value="ECO:0007669"/>
    <property type="project" value="InterPro"/>
</dbReference>
<keyword evidence="4" id="KW-0812">Transmembrane</keyword>
<dbReference type="AlphaFoldDB" id="A0A2P5P5B2"/>
<organism evidence="8 9">
    <name type="scientific">Dehalogenimonas etheniformans</name>
    <dbReference type="NCBI Taxonomy" id="1536648"/>
    <lineage>
        <taxon>Bacteria</taxon>
        <taxon>Bacillati</taxon>
        <taxon>Chloroflexota</taxon>
        <taxon>Dehalococcoidia</taxon>
        <taxon>Dehalococcoidales</taxon>
        <taxon>Dehalococcoidaceae</taxon>
        <taxon>Dehalogenimonas</taxon>
    </lineage>
</organism>
<dbReference type="Gene3D" id="3.40.50.720">
    <property type="entry name" value="NAD(P)-binding Rossmann-like Domain"/>
    <property type="match status" value="1"/>
</dbReference>
<dbReference type="Proteomes" id="UP000235653">
    <property type="component" value="Unassembled WGS sequence"/>
</dbReference>
<comment type="subcellular location">
    <subcellularLocation>
        <location evidence="1">Membrane</location>
        <topology evidence="1">Multi-pass membrane protein</topology>
    </subcellularLocation>
</comment>
<comment type="caution">
    <text evidence="8">The sequence shown here is derived from an EMBL/GenBank/DDBJ whole genome shotgun (WGS) entry which is preliminary data.</text>
</comment>
<dbReference type="InterPro" id="IPR038770">
    <property type="entry name" value="Na+/solute_symporter_sf"/>
</dbReference>
<dbReference type="Pfam" id="PF00999">
    <property type="entry name" value="Na_H_Exchanger"/>
    <property type="match status" value="1"/>
</dbReference>
<dbReference type="InterPro" id="IPR003148">
    <property type="entry name" value="RCK_N"/>
</dbReference>
<dbReference type="InterPro" id="IPR036291">
    <property type="entry name" value="NAD(P)-bd_dom_sf"/>
</dbReference>
<dbReference type="GO" id="GO:0015297">
    <property type="term" value="F:antiporter activity"/>
    <property type="evidence" value="ECO:0007669"/>
    <property type="project" value="InterPro"/>
</dbReference>
<dbReference type="PANTHER" id="PTHR42751:SF3">
    <property type="entry name" value="SODIUM_GLUTAMATE SYMPORTER"/>
    <property type="match status" value="1"/>
</dbReference>
<accession>A0A2P5P5B2</accession>
<dbReference type="SUPFAM" id="SSF51735">
    <property type="entry name" value="NAD(P)-binding Rossmann-fold domains"/>
    <property type="match status" value="1"/>
</dbReference>
<name>A0A2P5P5B2_9CHLR</name>
<dbReference type="RefSeq" id="WP_102331672.1">
    <property type="nucleotide sequence ID" value="NZ_CP058566.2"/>
</dbReference>
<reference evidence="8 9" key="1">
    <citation type="journal article" date="2017" name="ISME J.">
        <title>Grape pomace compost harbors organohalide-respiring Dehalogenimonas species with novel reductive dehalogenase genes.</title>
        <authorList>
            <person name="Yang Y."/>
            <person name="Higgins S.A."/>
            <person name="Yan J."/>
            <person name="Simsir B."/>
            <person name="Chourey K."/>
            <person name="Iyer R."/>
            <person name="Hettich R.L."/>
            <person name="Baldwin B."/>
            <person name="Ogles D.M."/>
            <person name="Loffler F.E."/>
        </authorList>
    </citation>
    <scope>NUCLEOTIDE SEQUENCE [LARGE SCALE GENOMIC DNA]</scope>
    <source>
        <strain evidence="8 9">GP</strain>
    </source>
</reference>
<gene>
    <name evidence="8" type="ORF">JP09_009125</name>
</gene>
<dbReference type="Pfam" id="PF02254">
    <property type="entry name" value="TrkA_N"/>
    <property type="match status" value="1"/>
</dbReference>
<evidence type="ECO:0000256" key="4">
    <source>
        <dbReference type="ARBA" id="ARBA00022692"/>
    </source>
</evidence>